<name>A0ABU0FMN2_9HYPH</name>
<feature type="transmembrane region" description="Helical" evidence="1">
    <location>
        <begin position="27"/>
        <end position="53"/>
    </location>
</feature>
<feature type="transmembrane region" description="Helical" evidence="1">
    <location>
        <begin position="104"/>
        <end position="123"/>
    </location>
</feature>
<evidence type="ECO:0000313" key="2">
    <source>
        <dbReference type="EMBL" id="MDQ0395384.1"/>
    </source>
</evidence>
<protein>
    <submittedName>
        <fullName evidence="2">Uncharacterized protein</fullName>
    </submittedName>
</protein>
<evidence type="ECO:0000256" key="1">
    <source>
        <dbReference type="SAM" id="Phobius"/>
    </source>
</evidence>
<keyword evidence="1" id="KW-0472">Membrane</keyword>
<proteinExistence type="predicted"/>
<feature type="transmembrane region" description="Helical" evidence="1">
    <location>
        <begin position="65"/>
        <end position="84"/>
    </location>
</feature>
<dbReference type="RefSeq" id="WP_307434031.1">
    <property type="nucleotide sequence ID" value="NZ_JAUSVK010000001.1"/>
</dbReference>
<keyword evidence="1" id="KW-1133">Transmembrane helix</keyword>
<dbReference type="EMBL" id="JAUSVK010000001">
    <property type="protein sequence ID" value="MDQ0395384.1"/>
    <property type="molecule type" value="Genomic_DNA"/>
</dbReference>
<reference evidence="2 3" key="1">
    <citation type="submission" date="2023-07" db="EMBL/GenBank/DDBJ databases">
        <title>Genomic Encyclopedia of Type Strains, Phase IV (KMG-IV): sequencing the most valuable type-strain genomes for metagenomic binning, comparative biology and taxonomic classification.</title>
        <authorList>
            <person name="Goeker M."/>
        </authorList>
    </citation>
    <scope>NUCLEOTIDE SEQUENCE [LARGE SCALE GENOMIC DNA]</scope>
    <source>
        <strain evidence="2 3">DSM 5896</strain>
    </source>
</reference>
<sequence length="247" mass="27594">MTEIEITRRQSDSLIVRLWRGDVPLAVTYWVFGVVVGAILRLALPGVTYLVFANAKNLSNFDVSAILYLAWGVVSAYFIFVFVAIWRSAAKYAKLKPDKKGRAILAQIVVFLGFVSFVSNVGIQMSRDSRKALTTESSSSPDEKMQYQAMMAGLNSDLPKMIDAVTRLNKINIDRDGIQYYETITVPVTDKDGFLNRLKVSVSNSLCKSNANTLDLMRNGSTFRYYYLDSDNRLIGSLAVTEHDCPS</sequence>
<keyword evidence="1" id="KW-0812">Transmembrane</keyword>
<comment type="caution">
    <text evidence="2">The sequence shown here is derived from an EMBL/GenBank/DDBJ whole genome shotgun (WGS) entry which is preliminary data.</text>
</comment>
<keyword evidence="3" id="KW-1185">Reference proteome</keyword>
<accession>A0ABU0FMN2</accession>
<evidence type="ECO:0000313" key="3">
    <source>
        <dbReference type="Proteomes" id="UP001237448"/>
    </source>
</evidence>
<dbReference type="Proteomes" id="UP001237448">
    <property type="component" value="Unassembled WGS sequence"/>
</dbReference>
<gene>
    <name evidence="2" type="ORF">J3R73_005176</name>
</gene>
<organism evidence="2 3">
    <name type="scientific">Labrys monachus</name>
    <dbReference type="NCBI Taxonomy" id="217067"/>
    <lineage>
        <taxon>Bacteria</taxon>
        <taxon>Pseudomonadati</taxon>
        <taxon>Pseudomonadota</taxon>
        <taxon>Alphaproteobacteria</taxon>
        <taxon>Hyphomicrobiales</taxon>
        <taxon>Xanthobacteraceae</taxon>
        <taxon>Labrys</taxon>
    </lineage>
</organism>